<name>A0A1E7ZE99_9ALTE</name>
<dbReference type="RefSeq" id="WP_070124124.1">
    <property type="nucleotide sequence ID" value="NZ_MDHN01000010.1"/>
</dbReference>
<sequence>MNKQNRLFKQRIDNAALAMQEVIKQGCAIVSLNIEQSATVIEILPPLNPQFTGTQISTIGTATGREHVMVRRIHGCTVRWKNNNYFEVSA</sequence>
<keyword evidence="2" id="KW-1185">Reference proteome</keyword>
<dbReference type="OrthoDB" id="9946595at2"/>
<organism evidence="1 2">
    <name type="scientific">Alteromonas confluentis</name>
    <dbReference type="NCBI Taxonomy" id="1656094"/>
    <lineage>
        <taxon>Bacteria</taxon>
        <taxon>Pseudomonadati</taxon>
        <taxon>Pseudomonadota</taxon>
        <taxon>Gammaproteobacteria</taxon>
        <taxon>Alteromonadales</taxon>
        <taxon>Alteromonadaceae</taxon>
        <taxon>Alteromonas/Salinimonas group</taxon>
        <taxon>Alteromonas</taxon>
    </lineage>
</organism>
<dbReference type="AlphaFoldDB" id="A0A1E7ZE99"/>
<evidence type="ECO:0000313" key="2">
    <source>
        <dbReference type="Proteomes" id="UP000175691"/>
    </source>
</evidence>
<evidence type="ECO:0000313" key="1">
    <source>
        <dbReference type="EMBL" id="OFC71784.1"/>
    </source>
</evidence>
<gene>
    <name evidence="1" type="ORF">BFC18_06420</name>
</gene>
<proteinExistence type="predicted"/>
<comment type="caution">
    <text evidence="1">The sequence shown here is derived from an EMBL/GenBank/DDBJ whole genome shotgun (WGS) entry which is preliminary data.</text>
</comment>
<dbReference type="Proteomes" id="UP000175691">
    <property type="component" value="Unassembled WGS sequence"/>
</dbReference>
<dbReference type="EMBL" id="MDHN01000010">
    <property type="protein sequence ID" value="OFC71784.1"/>
    <property type="molecule type" value="Genomic_DNA"/>
</dbReference>
<protein>
    <submittedName>
        <fullName evidence="1">Uncharacterized protein</fullName>
    </submittedName>
</protein>
<accession>A0A1E7ZE99</accession>
<dbReference type="STRING" id="1656094.BFC18_06420"/>
<reference evidence="1 2" key="1">
    <citation type="submission" date="2016-08" db="EMBL/GenBank/DDBJ databases">
        <authorList>
            <person name="Seilhamer J.J."/>
        </authorList>
    </citation>
    <scope>NUCLEOTIDE SEQUENCE [LARGE SCALE GENOMIC DNA]</scope>
    <source>
        <strain evidence="1 2">KCTC 42603</strain>
    </source>
</reference>